<evidence type="ECO:0000256" key="3">
    <source>
        <dbReference type="ARBA" id="ARBA00061646"/>
    </source>
</evidence>
<evidence type="ECO:0000259" key="6">
    <source>
        <dbReference type="PROSITE" id="PS51842"/>
    </source>
</evidence>
<feature type="coiled-coil region" evidence="5">
    <location>
        <begin position="441"/>
        <end position="521"/>
    </location>
</feature>
<reference evidence="7" key="1">
    <citation type="journal article" date="2022" name="bioRxiv">
        <title>Sequencing and chromosome-scale assembly of the giantPleurodeles waltlgenome.</title>
        <authorList>
            <person name="Brown T."/>
            <person name="Elewa A."/>
            <person name="Iarovenko S."/>
            <person name="Subramanian E."/>
            <person name="Araus A.J."/>
            <person name="Petzold A."/>
            <person name="Susuki M."/>
            <person name="Suzuki K.-i.T."/>
            <person name="Hayashi T."/>
            <person name="Toyoda A."/>
            <person name="Oliveira C."/>
            <person name="Osipova E."/>
            <person name="Leigh N.D."/>
            <person name="Simon A."/>
            <person name="Yun M.H."/>
        </authorList>
    </citation>
    <scope>NUCLEOTIDE SEQUENCE</scope>
    <source>
        <strain evidence="7">20211129_DDA</strain>
        <tissue evidence="7">Liver</tissue>
    </source>
</reference>
<dbReference type="Gene3D" id="1.20.5.500">
    <property type="entry name" value="Single helix bin"/>
    <property type="match status" value="1"/>
</dbReference>
<proteinExistence type="inferred from homology"/>
<dbReference type="SMART" id="SM01391">
    <property type="entry name" value="Filament"/>
    <property type="match status" value="1"/>
</dbReference>
<dbReference type="InterPro" id="IPR018039">
    <property type="entry name" value="IF_conserved"/>
</dbReference>
<accession>A0AAV7S7G1</accession>
<dbReference type="AlphaFoldDB" id="A0AAV7S7G1"/>
<dbReference type="GO" id="GO:0005615">
    <property type="term" value="C:extracellular space"/>
    <property type="evidence" value="ECO:0007669"/>
    <property type="project" value="TreeGrafter"/>
</dbReference>
<keyword evidence="8" id="KW-1185">Reference proteome</keyword>
<dbReference type="PROSITE" id="PS51842">
    <property type="entry name" value="IF_ROD_2"/>
    <property type="match status" value="1"/>
</dbReference>
<dbReference type="GO" id="GO:0045109">
    <property type="term" value="P:intermediate filament organization"/>
    <property type="evidence" value="ECO:0007669"/>
    <property type="project" value="TreeGrafter"/>
</dbReference>
<evidence type="ECO:0000256" key="1">
    <source>
        <dbReference type="ARBA" id="ARBA00022754"/>
    </source>
</evidence>
<protein>
    <recommendedName>
        <fullName evidence="6">IF rod domain-containing protein</fullName>
    </recommendedName>
</protein>
<evidence type="ECO:0000313" key="7">
    <source>
        <dbReference type="EMBL" id="KAJ1160542.1"/>
    </source>
</evidence>
<feature type="coiled-coil region" evidence="5">
    <location>
        <begin position="285"/>
        <end position="368"/>
    </location>
</feature>
<dbReference type="GO" id="GO:0031424">
    <property type="term" value="P:keratinization"/>
    <property type="evidence" value="ECO:0007669"/>
    <property type="project" value="TreeGrafter"/>
</dbReference>
<comment type="caution">
    <text evidence="7">The sequence shown here is derived from an EMBL/GenBank/DDBJ whole genome shotgun (WGS) entry which is preliminary data.</text>
</comment>
<dbReference type="GO" id="GO:0045095">
    <property type="term" value="C:keratin filament"/>
    <property type="evidence" value="ECO:0007669"/>
    <property type="project" value="InterPro"/>
</dbReference>
<dbReference type="PRINTS" id="PR01276">
    <property type="entry name" value="TYPE2KERATIN"/>
</dbReference>
<dbReference type="Proteomes" id="UP001066276">
    <property type="component" value="Chromosome 4_2"/>
</dbReference>
<dbReference type="EMBL" id="JANPWB010000008">
    <property type="protein sequence ID" value="KAJ1160542.1"/>
    <property type="molecule type" value="Genomic_DNA"/>
</dbReference>
<dbReference type="InterPro" id="IPR039008">
    <property type="entry name" value="IF_rod_dom"/>
</dbReference>
<organism evidence="7 8">
    <name type="scientific">Pleurodeles waltl</name>
    <name type="common">Iberian ribbed newt</name>
    <dbReference type="NCBI Taxonomy" id="8319"/>
    <lineage>
        <taxon>Eukaryota</taxon>
        <taxon>Metazoa</taxon>
        <taxon>Chordata</taxon>
        <taxon>Craniata</taxon>
        <taxon>Vertebrata</taxon>
        <taxon>Euteleostomi</taxon>
        <taxon>Amphibia</taxon>
        <taxon>Batrachia</taxon>
        <taxon>Caudata</taxon>
        <taxon>Salamandroidea</taxon>
        <taxon>Salamandridae</taxon>
        <taxon>Pleurodelinae</taxon>
        <taxon>Pleurodeles</taxon>
    </lineage>
</organism>
<evidence type="ECO:0000313" key="8">
    <source>
        <dbReference type="Proteomes" id="UP001066276"/>
    </source>
</evidence>
<dbReference type="PANTHER" id="PTHR45616:SF39">
    <property type="entry name" value="KERATIN, TYPE II CYTOSKELETAL 6A-RELATED"/>
    <property type="match status" value="1"/>
</dbReference>
<dbReference type="PROSITE" id="PS00226">
    <property type="entry name" value="IF_ROD_1"/>
    <property type="match status" value="1"/>
</dbReference>
<keyword evidence="2 5" id="KW-0175">Coiled coil</keyword>
<dbReference type="Gene3D" id="1.20.5.1160">
    <property type="entry name" value="Vasodilator-stimulated phosphoprotein"/>
    <property type="match status" value="1"/>
</dbReference>
<dbReference type="FunFam" id="1.20.5.500:FF:000001">
    <property type="entry name" value="Type II keratin 23"/>
    <property type="match status" value="1"/>
</dbReference>
<dbReference type="Pfam" id="PF16208">
    <property type="entry name" value="Keratin_2_head"/>
    <property type="match status" value="1"/>
</dbReference>
<dbReference type="InterPro" id="IPR003054">
    <property type="entry name" value="Keratin_II"/>
</dbReference>
<dbReference type="InterPro" id="IPR032444">
    <property type="entry name" value="Keratin_2_head"/>
</dbReference>
<comment type="similarity">
    <text evidence="3 4">Belongs to the intermediate filament family.</text>
</comment>
<dbReference type="FunFam" id="1.20.5.1160:FF:000001">
    <property type="entry name" value="Keratin type II"/>
    <property type="match status" value="1"/>
</dbReference>
<evidence type="ECO:0000256" key="2">
    <source>
        <dbReference type="ARBA" id="ARBA00023054"/>
    </source>
</evidence>
<dbReference type="FunFam" id="1.20.5.170:FF:000004">
    <property type="entry name" value="Keratin, type II cytoskeletal 5"/>
    <property type="match status" value="1"/>
</dbReference>
<dbReference type="Gene3D" id="1.20.5.170">
    <property type="match status" value="1"/>
</dbReference>
<dbReference type="SUPFAM" id="SSF64593">
    <property type="entry name" value="Intermediate filament protein, coiled coil region"/>
    <property type="match status" value="3"/>
</dbReference>
<dbReference type="PANTHER" id="PTHR45616">
    <property type="entry name" value="GATA-TYPE DOMAIN-CONTAINING PROTEIN"/>
    <property type="match status" value="1"/>
</dbReference>
<gene>
    <name evidence="7" type="ORF">NDU88_001041</name>
</gene>
<evidence type="ECO:0000256" key="4">
    <source>
        <dbReference type="RuleBase" id="RU000685"/>
    </source>
</evidence>
<keyword evidence="1 4" id="KW-0403">Intermediate filament</keyword>
<name>A0AAV7S7G1_PLEWA</name>
<feature type="domain" description="IF rod" evidence="6">
    <location>
        <begin position="229"/>
        <end position="543"/>
    </location>
</feature>
<sequence length="663" mass="69525">MVPPRPAKCAKPLLMSKLACLAACDPAYLPKHIKADACFNNQRGTVSFPFGSFVHRNFTDPSLLRLLFQELTMSYSQHSYSQSERRGKGFSAASLGGGGRVSFSSTSVSHGGGGGGYGRTSVGGGGGAGGASGFGSRSLYGLGGNKRISFGIGSVRGGGGLGGGAGGYGSGGGSLGGGGFGSGGGFGGVAPAFPVCPPGGIQQVTINPSLLTPINVDIDPALSKLRSEEREQIKTLNNKFASFIDKVRFLEQQNQVLETKWNFLQEHGQKGTKRSNLDTLFETYISNLRRRLDRTVNERSRLDNELRGMHDLVEDYKKKYEDEINKRTAAENEFVVLKKDVDAAYMKKVELEAKVDSLTDEIEFLKRLFDLELAEIQGQMSDTSVILSMDNNRALNLQSLIAGAKAQYEEIARRSQAEAEAAYASKFQQLQAAAGQHGDHLKSSKTEISELNRAIQRLKAEIDSVKKQIAKLQTSIAEAEERGELALKDARAKLAELEKALQKAKEEMARQQKDHQALMSAKLALDIEIATYKTLLEGEEHRMSGEIQNAVSISVVSSGGSYSSGGGGGGYGAGGSGFSGGSGIGVGGGSGGFSAGGGSGYGVGGSSGGFSVGGGSGYGSVSGGGYGSDALSFLAFPSLFSLCTAADHALEGTEHSPIKDNLF</sequence>
<dbReference type="GO" id="GO:0030280">
    <property type="term" value="F:structural constituent of skin epidermis"/>
    <property type="evidence" value="ECO:0007669"/>
    <property type="project" value="TreeGrafter"/>
</dbReference>
<dbReference type="Pfam" id="PF00038">
    <property type="entry name" value="Filament"/>
    <property type="match status" value="1"/>
</dbReference>
<evidence type="ECO:0000256" key="5">
    <source>
        <dbReference type="SAM" id="Coils"/>
    </source>
</evidence>